<dbReference type="AlphaFoldDB" id="A0A4R5LUW5"/>
<dbReference type="EMBL" id="SMSE01000001">
    <property type="protein sequence ID" value="TDG14978.1"/>
    <property type="molecule type" value="Genomic_DNA"/>
</dbReference>
<keyword evidence="2" id="KW-1185">Reference proteome</keyword>
<gene>
    <name evidence="1" type="ORF">E2F43_01685</name>
</gene>
<evidence type="ECO:0000313" key="1">
    <source>
        <dbReference type="EMBL" id="TDG14978.1"/>
    </source>
</evidence>
<comment type="caution">
    <text evidence="1">The sequence shown here is derived from an EMBL/GenBank/DDBJ whole genome shotgun (WGS) entry which is preliminary data.</text>
</comment>
<accession>A0A4R5LUW5</accession>
<organism evidence="1 2">
    <name type="scientific">Seongchinamella unica</name>
    <dbReference type="NCBI Taxonomy" id="2547392"/>
    <lineage>
        <taxon>Bacteria</taxon>
        <taxon>Pseudomonadati</taxon>
        <taxon>Pseudomonadota</taxon>
        <taxon>Gammaproteobacteria</taxon>
        <taxon>Cellvibrionales</taxon>
        <taxon>Halieaceae</taxon>
        <taxon>Seongchinamella</taxon>
    </lineage>
</organism>
<reference evidence="1 2" key="1">
    <citation type="submission" date="2019-03" db="EMBL/GenBank/DDBJ databases">
        <title>Seongchinamella monodicae gen. nov., sp. nov., a novel member of the Gammaproteobacteria isolated from a tidal mudflat of beach.</title>
        <authorList>
            <person name="Yang H.G."/>
            <person name="Kang J.W."/>
            <person name="Lee S.D."/>
        </authorList>
    </citation>
    <scope>NUCLEOTIDE SEQUENCE [LARGE SCALE GENOMIC DNA]</scope>
    <source>
        <strain evidence="1 2">GH4-78</strain>
    </source>
</reference>
<name>A0A4R5LUW5_9GAMM</name>
<proteinExistence type="predicted"/>
<dbReference type="RefSeq" id="WP_133209141.1">
    <property type="nucleotide sequence ID" value="NZ_SMSE01000001.1"/>
</dbReference>
<dbReference type="Proteomes" id="UP000295554">
    <property type="component" value="Unassembled WGS sequence"/>
</dbReference>
<sequence length="75" mass="8326">MDVFLVALVLFAVMAFGAGDSKREDQADSSNVSSESKVYPVTRKHSGQFCDPWGGHITQRDLTIPLDQRVIDDEQ</sequence>
<evidence type="ECO:0000313" key="2">
    <source>
        <dbReference type="Proteomes" id="UP000295554"/>
    </source>
</evidence>
<dbReference type="OrthoDB" id="5739979at2"/>
<protein>
    <submittedName>
        <fullName evidence="1">Uncharacterized protein</fullName>
    </submittedName>
</protein>